<dbReference type="Gene3D" id="3.40.50.410">
    <property type="entry name" value="von Willebrand factor, type A domain"/>
    <property type="match status" value="1"/>
</dbReference>
<name>A0A927CY35_9BACI</name>
<dbReference type="SUPFAM" id="SSF53300">
    <property type="entry name" value="vWA-like"/>
    <property type="match status" value="1"/>
</dbReference>
<accession>A0A927CY35</accession>
<dbReference type="RefSeq" id="WP_190998350.1">
    <property type="nucleotide sequence ID" value="NZ_JACXSI010000023.1"/>
</dbReference>
<proteinExistence type="predicted"/>
<gene>
    <name evidence="2" type="ORF">IEO70_10630</name>
</gene>
<evidence type="ECO:0000313" key="3">
    <source>
        <dbReference type="Proteomes" id="UP000602076"/>
    </source>
</evidence>
<dbReference type="CDD" id="cd00198">
    <property type="entry name" value="vWFA"/>
    <property type="match status" value="1"/>
</dbReference>
<dbReference type="InterPro" id="IPR036465">
    <property type="entry name" value="vWFA_dom_sf"/>
</dbReference>
<comment type="caution">
    <text evidence="2">The sequence shown here is derived from an EMBL/GenBank/DDBJ whole genome shotgun (WGS) entry which is preliminary data.</text>
</comment>
<protein>
    <submittedName>
        <fullName evidence="2">VWA domain-containing protein</fullName>
    </submittedName>
</protein>
<dbReference type="Proteomes" id="UP000602076">
    <property type="component" value="Unassembled WGS sequence"/>
</dbReference>
<organism evidence="2 3">
    <name type="scientific">Peribacillus faecalis</name>
    <dbReference type="NCBI Taxonomy" id="2772559"/>
    <lineage>
        <taxon>Bacteria</taxon>
        <taxon>Bacillati</taxon>
        <taxon>Bacillota</taxon>
        <taxon>Bacilli</taxon>
        <taxon>Bacillales</taxon>
        <taxon>Bacillaceae</taxon>
        <taxon>Peribacillus</taxon>
    </lineage>
</organism>
<dbReference type="Pfam" id="PF00092">
    <property type="entry name" value="VWA"/>
    <property type="match status" value="1"/>
</dbReference>
<sequence>MNNRLTEIILLLDRSGSMNGLEEDTIGGINSLITKQREMEGQTQLTLALFDDQYELVWNGIDAADARLTEDVYYVRGMTALLDAVGKTILDVGDRLASTREEDRPGKVMFVITTDGLENASQEFTRQKVQKMIKHQEEKYNWEFLFMGANIDAAKEAEDIGIKAESACCFEASSEGVQEMFDMLIPEFLNKKKIT</sequence>
<dbReference type="EMBL" id="JACXSI010000023">
    <property type="protein sequence ID" value="MBD3108822.1"/>
    <property type="molecule type" value="Genomic_DNA"/>
</dbReference>
<feature type="domain" description="VWFA" evidence="1">
    <location>
        <begin position="8"/>
        <end position="179"/>
    </location>
</feature>
<evidence type="ECO:0000259" key="1">
    <source>
        <dbReference type="Pfam" id="PF00092"/>
    </source>
</evidence>
<dbReference type="InterPro" id="IPR002035">
    <property type="entry name" value="VWF_A"/>
</dbReference>
<dbReference type="AlphaFoldDB" id="A0A927CY35"/>
<keyword evidence="3" id="KW-1185">Reference proteome</keyword>
<evidence type="ECO:0000313" key="2">
    <source>
        <dbReference type="EMBL" id="MBD3108822.1"/>
    </source>
</evidence>
<reference evidence="2" key="1">
    <citation type="submission" date="2020-09" db="EMBL/GenBank/DDBJ databases">
        <title>Bacillus faecalis sp. nov., a moderately halophilic bacterium isolated from cow faeces.</title>
        <authorList>
            <person name="Jiang L."/>
            <person name="Lee J."/>
        </authorList>
    </citation>
    <scope>NUCLEOTIDE SEQUENCE</scope>
    <source>
        <strain evidence="2">AGMB 02131</strain>
    </source>
</reference>